<evidence type="ECO:0000313" key="1">
    <source>
        <dbReference type="EMBL" id="JAP93622.1"/>
    </source>
</evidence>
<gene>
    <name evidence="1" type="ORF">TPC1_14033</name>
</gene>
<protein>
    <submittedName>
        <fullName evidence="1">Tom40</fullName>
    </submittedName>
</protein>
<feature type="non-terminal residue" evidence="1">
    <location>
        <position position="1"/>
    </location>
</feature>
<dbReference type="AlphaFoldDB" id="A0A146K9T2"/>
<name>A0A146K9T2_9EUKA</name>
<dbReference type="EMBL" id="GDID01002984">
    <property type="protein sequence ID" value="JAP93622.1"/>
    <property type="molecule type" value="Transcribed_RNA"/>
</dbReference>
<accession>A0A146K9T2</accession>
<sequence length="273" mass="29425">YAQMFAEINQPLQQKQISSIEASKTFRGKNSSLNIAYEPNFIQVAGAVTKGPISLSQTVTSELRATSQLSVSTDSLAANAILEVSPSYQQPSLMDQLRGVQPKINDFTVNSRLNSTIKAKYSTFTAMWNQKGNIVAASNLTKIGPMQIGGEYVNILNNDIVMHAAGLGLVLDNFQVIGQVNSERSAAVGSLVKTPLGDVSGKIQVKFEDELKIQGQLGYQRRFQRGQVAVNCDMDGNITTDVKAVLSEDVVVQVVVNSKAQTGEMHAGVGVIF</sequence>
<organism evidence="1">
    <name type="scientific">Trepomonas sp. PC1</name>
    <dbReference type="NCBI Taxonomy" id="1076344"/>
    <lineage>
        <taxon>Eukaryota</taxon>
        <taxon>Metamonada</taxon>
        <taxon>Diplomonadida</taxon>
        <taxon>Hexamitidae</taxon>
        <taxon>Hexamitinae</taxon>
        <taxon>Trepomonas</taxon>
    </lineage>
</organism>
<reference evidence="1" key="1">
    <citation type="submission" date="2015-07" db="EMBL/GenBank/DDBJ databases">
        <title>Adaptation to a free-living lifestyle via gene acquisitions in the diplomonad Trepomonas sp. PC1.</title>
        <authorList>
            <person name="Xu F."/>
            <person name="Jerlstrom-Hultqvist J."/>
            <person name="Kolisko M."/>
            <person name="Simpson A.G.B."/>
            <person name="Roger A.J."/>
            <person name="Svard S.G."/>
            <person name="Andersson J.O."/>
        </authorList>
    </citation>
    <scope>NUCLEOTIDE SEQUENCE</scope>
    <source>
        <strain evidence="1">PC1</strain>
    </source>
</reference>
<proteinExistence type="predicted"/>